<reference evidence="10 11" key="2">
    <citation type="submission" date="2012-04" db="EMBL/GenBank/DDBJ databases">
        <title>The Genome Sequence of Bartonella rochalimae BMGH.</title>
        <authorList>
            <consortium name="The Broad Institute Genome Sequencing Platform"/>
            <consortium name="The Broad Institute Genome Sequencing Center for Infectious Disease"/>
            <person name="Feldgarden M."/>
            <person name="Kirby J."/>
            <person name="Kosoy M."/>
            <person name="Birtles R."/>
            <person name="Probert W.S."/>
            <person name="Chiaraviglio L."/>
            <person name="Walker B."/>
            <person name="Young S.K."/>
            <person name="Zeng Q."/>
            <person name="Gargeya S."/>
            <person name="Fitzgerald M."/>
            <person name="Haas B."/>
            <person name="Abouelleil A."/>
            <person name="Alvarado L."/>
            <person name="Arachchi H.M."/>
            <person name="Berlin A.M."/>
            <person name="Chapman S.B."/>
            <person name="Goldberg J."/>
            <person name="Griggs A."/>
            <person name="Gujja S."/>
            <person name="Hansen M."/>
            <person name="Howarth C."/>
            <person name="Imamovic A."/>
            <person name="Larimer J."/>
            <person name="McCowen C."/>
            <person name="Montmayeur A."/>
            <person name="Murphy C."/>
            <person name="Neiman D."/>
            <person name="Pearson M."/>
            <person name="Priest M."/>
            <person name="Roberts A."/>
            <person name="Saif S."/>
            <person name="Shea T."/>
            <person name="Sisk P."/>
            <person name="Sykes S."/>
            <person name="Wortman J."/>
            <person name="Nusbaum C."/>
            <person name="Birren B."/>
        </authorList>
    </citation>
    <scope>NUCLEOTIDE SEQUENCE [LARGE SCALE GENOMIC DNA]</scope>
    <source>
        <strain evidence="10 11">ATCC BAA-1498</strain>
    </source>
</reference>
<evidence type="ECO:0000256" key="3">
    <source>
        <dbReference type="ARBA" id="ARBA00004961"/>
    </source>
</evidence>
<dbReference type="Gene3D" id="3.40.50.1360">
    <property type="match status" value="1"/>
</dbReference>
<keyword evidence="7 9" id="KW-0378">Hydrolase</keyword>
<dbReference type="PANTHER" id="PTHR11054:SF0">
    <property type="entry name" value="6-PHOSPHOGLUCONOLACTONASE"/>
    <property type="match status" value="1"/>
</dbReference>
<dbReference type="RefSeq" id="WP_035005698.1">
    <property type="nucleotide sequence ID" value="NZ_KL407337.1"/>
</dbReference>
<evidence type="ECO:0000259" key="8">
    <source>
        <dbReference type="Pfam" id="PF01182"/>
    </source>
</evidence>
<comment type="function">
    <text evidence="2 7">Hydrolysis of 6-phosphogluconolactone to 6-phosphogluconate.</text>
</comment>
<dbReference type="EMBL" id="AHPK01000001">
    <property type="protein sequence ID" value="KEC57498.1"/>
    <property type="molecule type" value="Genomic_DNA"/>
</dbReference>
<dbReference type="EC" id="3.1.1.31" evidence="5 7"/>
<evidence type="ECO:0000256" key="4">
    <source>
        <dbReference type="ARBA" id="ARBA00010662"/>
    </source>
</evidence>
<organism evidence="9">
    <name type="scientific">Bartonella rochalimae ATCC BAA-1498</name>
    <dbReference type="NCBI Taxonomy" id="685782"/>
    <lineage>
        <taxon>Bacteria</taxon>
        <taxon>Pseudomonadati</taxon>
        <taxon>Pseudomonadota</taxon>
        <taxon>Alphaproteobacteria</taxon>
        <taxon>Hyphomicrobiales</taxon>
        <taxon>Bartonellaceae</taxon>
        <taxon>Bartonella</taxon>
    </lineage>
</organism>
<dbReference type="InterPro" id="IPR037171">
    <property type="entry name" value="NagB/RpiA_transferase-like"/>
</dbReference>
<dbReference type="InterPro" id="IPR005900">
    <property type="entry name" value="6-phosphogluconolactonase_DevB"/>
</dbReference>
<dbReference type="InterPro" id="IPR039104">
    <property type="entry name" value="6PGL"/>
</dbReference>
<protein>
    <recommendedName>
        <fullName evidence="6 7">6-phosphogluconolactonase</fullName>
        <shortName evidence="7">6PGL</shortName>
        <ecNumber evidence="5 7">3.1.1.31</ecNumber>
    </recommendedName>
</protein>
<dbReference type="UniPathway" id="UPA00115">
    <property type="reaction ID" value="UER00409"/>
</dbReference>
<dbReference type="PANTHER" id="PTHR11054">
    <property type="entry name" value="6-PHOSPHOGLUCONOLACTONASE"/>
    <property type="match status" value="1"/>
</dbReference>
<dbReference type="eggNOG" id="COG0363">
    <property type="taxonomic scope" value="Bacteria"/>
</dbReference>
<dbReference type="PATRIC" id="fig|685782.3.peg.149"/>
<dbReference type="InterPro" id="IPR006148">
    <property type="entry name" value="Glc/Gal-6P_isomerase"/>
</dbReference>
<dbReference type="EMBL" id="FN645455">
    <property type="protein sequence ID" value="CBI77297.1"/>
    <property type="molecule type" value="Genomic_DNA"/>
</dbReference>
<gene>
    <name evidence="7 9" type="primary">pgl</name>
    <name evidence="9" type="ORF">BARRO_10230</name>
    <name evidence="10" type="ORF">O99_00146</name>
</gene>
<dbReference type="GO" id="GO:0017057">
    <property type="term" value="F:6-phosphogluconolactonase activity"/>
    <property type="evidence" value="ECO:0007669"/>
    <property type="project" value="UniProtKB-UniRule"/>
</dbReference>
<evidence type="ECO:0000256" key="7">
    <source>
        <dbReference type="RuleBase" id="RU365095"/>
    </source>
</evidence>
<feature type="domain" description="Glucosamine/galactosamine-6-phosphate isomerase" evidence="8">
    <location>
        <begin position="13"/>
        <end position="225"/>
    </location>
</feature>
<accession>E6YKA9</accession>
<evidence type="ECO:0000256" key="6">
    <source>
        <dbReference type="ARBA" id="ARBA00020337"/>
    </source>
</evidence>
<evidence type="ECO:0000313" key="10">
    <source>
        <dbReference type="EMBL" id="KEC57498.1"/>
    </source>
</evidence>
<name>E6YKA9_9HYPH</name>
<evidence type="ECO:0000256" key="5">
    <source>
        <dbReference type="ARBA" id="ARBA00013198"/>
    </source>
</evidence>
<dbReference type="HOGENOM" id="CLU_053947_2_1_5"/>
<dbReference type="CDD" id="cd01400">
    <property type="entry name" value="6PGL"/>
    <property type="match status" value="1"/>
</dbReference>
<comment type="catalytic activity">
    <reaction evidence="1 7">
        <text>6-phospho-D-glucono-1,5-lactone + H2O = 6-phospho-D-gluconate + H(+)</text>
        <dbReference type="Rhea" id="RHEA:12556"/>
        <dbReference type="ChEBI" id="CHEBI:15377"/>
        <dbReference type="ChEBI" id="CHEBI:15378"/>
        <dbReference type="ChEBI" id="CHEBI:57955"/>
        <dbReference type="ChEBI" id="CHEBI:58759"/>
        <dbReference type="EC" id="3.1.1.31"/>
    </reaction>
</comment>
<dbReference type="GO" id="GO:0005975">
    <property type="term" value="P:carbohydrate metabolic process"/>
    <property type="evidence" value="ECO:0007669"/>
    <property type="project" value="UniProtKB-UniRule"/>
</dbReference>
<dbReference type="AlphaFoldDB" id="E6YKA9"/>
<comment type="similarity">
    <text evidence="4 7">Belongs to the glucosamine/galactosamine-6-phosphate isomerase family. 6-phosphogluconolactonase subfamily.</text>
</comment>
<evidence type="ECO:0000256" key="2">
    <source>
        <dbReference type="ARBA" id="ARBA00002681"/>
    </source>
</evidence>
<evidence type="ECO:0000313" key="9">
    <source>
        <dbReference type="EMBL" id="CBI77297.1"/>
    </source>
</evidence>
<sequence length="240" mass="26966">MYEMNINRLNFETPSALALALTDRVAAELSISILERKQAILAVSGGKTPELFFHYLSKVDIDWQNVIITLVDERFVPVSDERSNEYCVRRYLLQNFAAKARFVGLYHKAVTAELAAFSAANRVNTLPMPFDVTVLGMGIDGHTASFFPDSDRLEQALDLQSQALVLPIYARSAIEPRLTLTLPVIIQSRFIALHFEGAQKYACFEEACQNGSEMKMPIRAVLQHARHLIQVYCSPAEDEI</sequence>
<reference evidence="9" key="1">
    <citation type="journal article" date="2011" name="PLoS Genet.">
        <title>Parallel evolution of a type IV secretion system in radiating lineages of the host-restricted bacterial pathogen Bartonella.</title>
        <authorList>
            <person name="Engel P."/>
            <person name="Salzburger W."/>
            <person name="Liesch M."/>
            <person name="Chang C.C."/>
            <person name="Maruyama S."/>
            <person name="Lanz C."/>
            <person name="Calteau A."/>
            <person name="Lajus A."/>
            <person name="Medigue C."/>
            <person name="Schuster S.C."/>
            <person name="Dehio C."/>
        </authorList>
    </citation>
    <scope>NUCLEOTIDE SEQUENCE</scope>
    <source>
        <strain evidence="9">ATCC BAA-1498</strain>
    </source>
</reference>
<keyword evidence="11" id="KW-1185">Reference proteome</keyword>
<proteinExistence type="inferred from homology"/>
<dbReference type="SUPFAM" id="SSF100950">
    <property type="entry name" value="NagB/RpiA/CoA transferase-like"/>
    <property type="match status" value="1"/>
</dbReference>
<dbReference type="Pfam" id="PF01182">
    <property type="entry name" value="Glucosamine_iso"/>
    <property type="match status" value="1"/>
</dbReference>
<dbReference type="GO" id="GO:0006098">
    <property type="term" value="P:pentose-phosphate shunt"/>
    <property type="evidence" value="ECO:0007669"/>
    <property type="project" value="UniProtKB-UniPathway"/>
</dbReference>
<evidence type="ECO:0000256" key="1">
    <source>
        <dbReference type="ARBA" id="ARBA00000832"/>
    </source>
</evidence>
<comment type="pathway">
    <text evidence="3 7">Carbohydrate degradation; pentose phosphate pathway; D-ribulose 5-phosphate from D-glucose 6-phosphate (oxidative stage): step 2/3.</text>
</comment>
<evidence type="ECO:0000313" key="11">
    <source>
        <dbReference type="Proteomes" id="UP000027336"/>
    </source>
</evidence>
<dbReference type="OrthoDB" id="9810967at2"/>
<dbReference type="Proteomes" id="UP000027336">
    <property type="component" value="Unassembled WGS sequence"/>
</dbReference>
<dbReference type="NCBIfam" id="TIGR01198">
    <property type="entry name" value="pgl"/>
    <property type="match status" value="1"/>
</dbReference>